<keyword evidence="3" id="KW-1185">Reference proteome</keyword>
<dbReference type="EMBL" id="SRLO01011403">
    <property type="protein sequence ID" value="TNN25893.1"/>
    <property type="molecule type" value="Genomic_DNA"/>
</dbReference>
<reference evidence="2 3" key="1">
    <citation type="submission" date="2019-03" db="EMBL/GenBank/DDBJ databases">
        <title>First draft genome of Liparis tanakae, snailfish: a comprehensive survey of snailfish specific genes.</title>
        <authorList>
            <person name="Kim W."/>
            <person name="Song I."/>
            <person name="Jeong J.-H."/>
            <person name="Kim D."/>
            <person name="Kim S."/>
            <person name="Ryu S."/>
            <person name="Song J.Y."/>
            <person name="Lee S.K."/>
        </authorList>
    </citation>
    <scope>NUCLEOTIDE SEQUENCE [LARGE SCALE GENOMIC DNA]</scope>
    <source>
        <tissue evidence="2">Muscle</tissue>
    </source>
</reference>
<dbReference type="AlphaFoldDB" id="A0A4Z2EAZ1"/>
<evidence type="ECO:0000256" key="1">
    <source>
        <dbReference type="SAM" id="MobiDB-lite"/>
    </source>
</evidence>
<proteinExistence type="predicted"/>
<dbReference type="Proteomes" id="UP000314294">
    <property type="component" value="Unassembled WGS sequence"/>
</dbReference>
<comment type="caution">
    <text evidence="2">The sequence shown here is derived from an EMBL/GenBank/DDBJ whole genome shotgun (WGS) entry which is preliminary data.</text>
</comment>
<accession>A0A4Z2EAZ1</accession>
<feature type="compositionally biased region" description="Polar residues" evidence="1">
    <location>
        <begin position="20"/>
        <end position="32"/>
    </location>
</feature>
<protein>
    <submittedName>
        <fullName evidence="2">Uncharacterized protein</fullName>
    </submittedName>
</protein>
<organism evidence="2 3">
    <name type="scientific">Liparis tanakae</name>
    <name type="common">Tanaka's snailfish</name>
    <dbReference type="NCBI Taxonomy" id="230148"/>
    <lineage>
        <taxon>Eukaryota</taxon>
        <taxon>Metazoa</taxon>
        <taxon>Chordata</taxon>
        <taxon>Craniata</taxon>
        <taxon>Vertebrata</taxon>
        <taxon>Euteleostomi</taxon>
        <taxon>Actinopterygii</taxon>
        <taxon>Neopterygii</taxon>
        <taxon>Teleostei</taxon>
        <taxon>Neoteleostei</taxon>
        <taxon>Acanthomorphata</taxon>
        <taxon>Eupercaria</taxon>
        <taxon>Perciformes</taxon>
        <taxon>Cottioidei</taxon>
        <taxon>Cottales</taxon>
        <taxon>Liparidae</taxon>
        <taxon>Liparis</taxon>
    </lineage>
</organism>
<name>A0A4Z2EAZ1_9TELE</name>
<evidence type="ECO:0000313" key="2">
    <source>
        <dbReference type="EMBL" id="TNN25893.1"/>
    </source>
</evidence>
<feature type="region of interest" description="Disordered" evidence="1">
    <location>
        <begin position="1"/>
        <end position="61"/>
    </location>
</feature>
<evidence type="ECO:0000313" key="3">
    <source>
        <dbReference type="Proteomes" id="UP000314294"/>
    </source>
</evidence>
<sequence>MRNWGQQQEPGGSSRRRDTVSTGRTGRQQYPGSRSWRRDTAEVVGLGADSTLGAVAGDGTP</sequence>
<gene>
    <name evidence="2" type="ORF">EYF80_063970</name>
</gene>
<feature type="compositionally biased region" description="Polar residues" evidence="1">
    <location>
        <begin position="1"/>
        <end position="11"/>
    </location>
</feature>